<accession>A0A5W5SAZ8</accession>
<protein>
    <submittedName>
        <fullName evidence="1">Uncharacterized protein</fullName>
    </submittedName>
</protein>
<evidence type="ECO:0000313" key="3">
    <source>
        <dbReference type="EMBL" id="ECA5010757.1"/>
    </source>
</evidence>
<evidence type="ECO:0000313" key="2">
    <source>
        <dbReference type="EMBL" id="EBX3095835.1"/>
    </source>
</evidence>
<dbReference type="AlphaFoldDB" id="A0A5W5SAZ8"/>
<proteinExistence type="predicted"/>
<organism evidence="1">
    <name type="scientific">Salmonella enterica subsp. enterica serovar Cubana</name>
    <dbReference type="NCBI Taxonomy" id="189201"/>
    <lineage>
        <taxon>Bacteria</taxon>
        <taxon>Pseudomonadati</taxon>
        <taxon>Pseudomonadota</taxon>
        <taxon>Gammaproteobacteria</taxon>
        <taxon>Enterobacterales</taxon>
        <taxon>Enterobacteriaceae</taxon>
        <taxon>Salmonella</taxon>
    </lineage>
</organism>
<dbReference type="EMBL" id="AAHKTS010000008">
    <property type="protein sequence ID" value="EBX2830914.1"/>
    <property type="molecule type" value="Genomic_DNA"/>
</dbReference>
<dbReference type="EMBL" id="AAHUNW010000007">
    <property type="protein sequence ID" value="ECA5010757.1"/>
    <property type="molecule type" value="Genomic_DNA"/>
</dbReference>
<gene>
    <name evidence="1" type="ORF">DRM57_07300</name>
    <name evidence="2" type="ORF">DRT12_21960</name>
    <name evidence="3" type="ORF">ELQ65_08065</name>
</gene>
<sequence>MNKNSFFKKVVFFRTHIDMYLLENNYENVVSFILGMDFSFNSKVLEGFREWLIIRHSINSNLSWMKLIDYIYDNEIKAKTNKVDFLFDNLEKYLIDTQ</sequence>
<name>A0A5W5SAZ8_SALET</name>
<reference evidence="1" key="1">
    <citation type="submission" date="2018-07" db="EMBL/GenBank/DDBJ databases">
        <authorList>
            <person name="Ashton P.M."/>
            <person name="Dallman T."/>
            <person name="Nair S."/>
            <person name="De Pinna E."/>
            <person name="Peters T."/>
            <person name="Grant K."/>
        </authorList>
    </citation>
    <scope>NUCLEOTIDE SEQUENCE</scope>
    <source>
        <strain evidence="2">190590</strain>
        <strain evidence="1">399751</strain>
        <strain evidence="3">651047</strain>
    </source>
</reference>
<dbReference type="EMBL" id="AAHKVU010000040">
    <property type="protein sequence ID" value="EBX3095835.1"/>
    <property type="molecule type" value="Genomic_DNA"/>
</dbReference>
<evidence type="ECO:0000313" key="1">
    <source>
        <dbReference type="EMBL" id="EBX2830914.1"/>
    </source>
</evidence>
<comment type="caution">
    <text evidence="1">The sequence shown here is derived from an EMBL/GenBank/DDBJ whole genome shotgun (WGS) entry which is preliminary data.</text>
</comment>